<dbReference type="Proteomes" id="UP000249061">
    <property type="component" value="Unassembled WGS sequence"/>
</dbReference>
<evidence type="ECO:0000313" key="9">
    <source>
        <dbReference type="EMBL" id="PZR13634.1"/>
    </source>
</evidence>
<dbReference type="InterPro" id="IPR013325">
    <property type="entry name" value="RNA_pol_sigma_r2"/>
</dbReference>
<evidence type="ECO:0000259" key="7">
    <source>
        <dbReference type="Pfam" id="PF04542"/>
    </source>
</evidence>
<dbReference type="GO" id="GO:0003677">
    <property type="term" value="F:DNA binding"/>
    <property type="evidence" value="ECO:0007669"/>
    <property type="project" value="UniProtKB-KW"/>
</dbReference>
<evidence type="ECO:0000259" key="8">
    <source>
        <dbReference type="Pfam" id="PF08281"/>
    </source>
</evidence>
<evidence type="ECO:0000256" key="3">
    <source>
        <dbReference type="ARBA" id="ARBA00023082"/>
    </source>
</evidence>
<feature type="domain" description="RNA polymerase sigma factor 70 region 4 type 2" evidence="8">
    <location>
        <begin position="117"/>
        <end position="169"/>
    </location>
</feature>
<dbReference type="InterPro" id="IPR013249">
    <property type="entry name" value="RNA_pol_sigma70_r4_t2"/>
</dbReference>
<dbReference type="PANTHER" id="PTHR43133:SF8">
    <property type="entry name" value="RNA POLYMERASE SIGMA FACTOR HI_1459-RELATED"/>
    <property type="match status" value="1"/>
</dbReference>
<dbReference type="SUPFAM" id="SSF88946">
    <property type="entry name" value="Sigma2 domain of RNA polymerase sigma factors"/>
    <property type="match status" value="1"/>
</dbReference>
<dbReference type="CDD" id="cd06171">
    <property type="entry name" value="Sigma70_r4"/>
    <property type="match status" value="1"/>
</dbReference>
<reference evidence="9 10" key="1">
    <citation type="submission" date="2017-08" db="EMBL/GenBank/DDBJ databases">
        <title>Infants hospitalized years apart are colonized by the same room-sourced microbial strains.</title>
        <authorList>
            <person name="Brooks B."/>
            <person name="Olm M.R."/>
            <person name="Firek B.A."/>
            <person name="Baker R."/>
            <person name="Thomas B.C."/>
            <person name="Morowitz M.J."/>
            <person name="Banfield J.F."/>
        </authorList>
    </citation>
    <scope>NUCLEOTIDE SEQUENCE [LARGE SCALE GENOMIC DNA]</scope>
    <source>
        <strain evidence="9">S2_003_000_R2_14</strain>
    </source>
</reference>
<dbReference type="Pfam" id="PF04542">
    <property type="entry name" value="Sigma70_r2"/>
    <property type="match status" value="1"/>
</dbReference>
<keyword evidence="4" id="KW-0238">DNA-binding</keyword>
<evidence type="ECO:0000256" key="6">
    <source>
        <dbReference type="SAM" id="MobiDB-lite"/>
    </source>
</evidence>
<evidence type="ECO:0000256" key="2">
    <source>
        <dbReference type="ARBA" id="ARBA00023015"/>
    </source>
</evidence>
<keyword evidence="5" id="KW-0804">Transcription</keyword>
<dbReference type="GO" id="GO:0006352">
    <property type="term" value="P:DNA-templated transcription initiation"/>
    <property type="evidence" value="ECO:0007669"/>
    <property type="project" value="InterPro"/>
</dbReference>
<evidence type="ECO:0000313" key="10">
    <source>
        <dbReference type="Proteomes" id="UP000249061"/>
    </source>
</evidence>
<dbReference type="Pfam" id="PF08281">
    <property type="entry name" value="Sigma70_r4_2"/>
    <property type="match status" value="1"/>
</dbReference>
<feature type="region of interest" description="Disordered" evidence="6">
    <location>
        <begin position="96"/>
        <end position="115"/>
    </location>
</feature>
<dbReference type="Gene3D" id="1.10.1740.10">
    <property type="match status" value="1"/>
</dbReference>
<organism evidence="9 10">
    <name type="scientific">Archangium gephyra</name>
    <dbReference type="NCBI Taxonomy" id="48"/>
    <lineage>
        <taxon>Bacteria</taxon>
        <taxon>Pseudomonadati</taxon>
        <taxon>Myxococcota</taxon>
        <taxon>Myxococcia</taxon>
        <taxon>Myxococcales</taxon>
        <taxon>Cystobacterineae</taxon>
        <taxon>Archangiaceae</taxon>
        <taxon>Archangium</taxon>
    </lineage>
</organism>
<proteinExistence type="inferred from homology"/>
<comment type="caution">
    <text evidence="9">The sequence shown here is derived from an EMBL/GenBank/DDBJ whole genome shotgun (WGS) entry which is preliminary data.</text>
</comment>
<dbReference type="SUPFAM" id="SSF88659">
    <property type="entry name" value="Sigma3 and sigma4 domains of RNA polymerase sigma factors"/>
    <property type="match status" value="1"/>
</dbReference>
<evidence type="ECO:0000256" key="4">
    <source>
        <dbReference type="ARBA" id="ARBA00023125"/>
    </source>
</evidence>
<dbReference type="InterPro" id="IPR013324">
    <property type="entry name" value="RNA_pol_sigma_r3/r4-like"/>
</dbReference>
<accession>A0A2W5VCE2</accession>
<dbReference type="EMBL" id="QFQP01000009">
    <property type="protein sequence ID" value="PZR13634.1"/>
    <property type="molecule type" value="Genomic_DNA"/>
</dbReference>
<dbReference type="InterPro" id="IPR014284">
    <property type="entry name" value="RNA_pol_sigma-70_dom"/>
</dbReference>
<name>A0A2W5VCE2_9BACT</name>
<dbReference type="InterPro" id="IPR036388">
    <property type="entry name" value="WH-like_DNA-bd_sf"/>
</dbReference>
<sequence length="177" mass="19467">MNETSDEALMENFRQGDAAALEALFTRHARGVHGFLVRMVRDDALADDLLQQTFMSVVRSVDRFERGARVWPWLLTIAANAARGTLRHQRHGVEVLGETPGHEPSVNPSPSDPGARKQIEAAFAAMPASQREAVLLHKVEGLSFDEIGAMLGISSTAARIRAHRGYEFLRPLLEGLS</sequence>
<evidence type="ECO:0000256" key="5">
    <source>
        <dbReference type="ARBA" id="ARBA00023163"/>
    </source>
</evidence>
<dbReference type="InterPro" id="IPR039425">
    <property type="entry name" value="RNA_pol_sigma-70-like"/>
</dbReference>
<comment type="similarity">
    <text evidence="1">Belongs to the sigma-70 factor family. ECF subfamily.</text>
</comment>
<keyword evidence="2" id="KW-0805">Transcription regulation</keyword>
<evidence type="ECO:0000256" key="1">
    <source>
        <dbReference type="ARBA" id="ARBA00010641"/>
    </source>
</evidence>
<protein>
    <submittedName>
        <fullName evidence="9">RNA polymerase sigma factor</fullName>
    </submittedName>
</protein>
<dbReference type="NCBIfam" id="TIGR02937">
    <property type="entry name" value="sigma70-ECF"/>
    <property type="match status" value="1"/>
</dbReference>
<dbReference type="Gene3D" id="1.10.10.10">
    <property type="entry name" value="Winged helix-like DNA-binding domain superfamily/Winged helix DNA-binding domain"/>
    <property type="match status" value="1"/>
</dbReference>
<dbReference type="AlphaFoldDB" id="A0A2W5VCE2"/>
<feature type="domain" description="RNA polymerase sigma-70 region 2" evidence="7">
    <location>
        <begin position="24"/>
        <end position="90"/>
    </location>
</feature>
<dbReference type="PANTHER" id="PTHR43133">
    <property type="entry name" value="RNA POLYMERASE ECF-TYPE SIGMA FACTO"/>
    <property type="match status" value="1"/>
</dbReference>
<gene>
    <name evidence="9" type="ORF">DI536_12485</name>
</gene>
<dbReference type="InterPro" id="IPR007627">
    <property type="entry name" value="RNA_pol_sigma70_r2"/>
</dbReference>
<dbReference type="GO" id="GO:0016987">
    <property type="term" value="F:sigma factor activity"/>
    <property type="evidence" value="ECO:0007669"/>
    <property type="project" value="UniProtKB-KW"/>
</dbReference>
<keyword evidence="3" id="KW-0731">Sigma factor</keyword>